<evidence type="ECO:0000313" key="1">
    <source>
        <dbReference type="EMBL" id="KOF22813.1"/>
    </source>
</evidence>
<sequence>MAALSTSAFLSLRVLALASLLMAPVGALAYSKANGLGIGKQGAGLVLFVTLQRQSMS</sequence>
<gene>
    <name evidence="1" type="ORF">AC244_00150</name>
</gene>
<protein>
    <submittedName>
        <fullName evidence="1">Membrane protein</fullName>
    </submittedName>
</protein>
<dbReference type="AlphaFoldDB" id="A0A0L8C7R0"/>
<dbReference type="EMBL" id="LGAP01000001">
    <property type="protein sequence ID" value="KOF22813.1"/>
    <property type="molecule type" value="Genomic_DNA"/>
</dbReference>
<accession>A0A0L8C7R0</accession>
<dbReference type="PATRIC" id="fig|106592.7.peg.36"/>
<name>A0A0L8C7R0_ENSAD</name>
<comment type="caution">
    <text evidence="1">The sequence shown here is derived from an EMBL/GenBank/DDBJ whole genome shotgun (WGS) entry which is preliminary data.</text>
</comment>
<organism evidence="1 2">
    <name type="scientific">Ensifer adhaerens</name>
    <name type="common">Sinorhizobium morelense</name>
    <dbReference type="NCBI Taxonomy" id="106592"/>
    <lineage>
        <taxon>Bacteria</taxon>
        <taxon>Pseudomonadati</taxon>
        <taxon>Pseudomonadota</taxon>
        <taxon>Alphaproteobacteria</taxon>
        <taxon>Hyphomicrobiales</taxon>
        <taxon>Rhizobiaceae</taxon>
        <taxon>Sinorhizobium/Ensifer group</taxon>
        <taxon>Ensifer</taxon>
    </lineage>
</organism>
<evidence type="ECO:0000313" key="2">
    <source>
        <dbReference type="Proteomes" id="UP000037425"/>
    </source>
</evidence>
<proteinExistence type="predicted"/>
<dbReference type="Proteomes" id="UP000037425">
    <property type="component" value="Unassembled WGS sequence"/>
</dbReference>
<reference evidence="2" key="1">
    <citation type="submission" date="2015-07" db="EMBL/GenBank/DDBJ databases">
        <title>Whole genome sequence of an Ensifer adhaerens strain isolated from a cave pool in the Wind Cave National Park.</title>
        <authorList>
            <person name="Eng W.W.H."/>
            <person name="Gan H.M."/>
            <person name="Barton H.A."/>
            <person name="Savka M.A."/>
        </authorList>
    </citation>
    <scope>NUCLEOTIDE SEQUENCE [LARGE SCALE GENOMIC DNA]</scope>
    <source>
        <strain evidence="2">SD006</strain>
    </source>
</reference>